<keyword evidence="4" id="KW-1185">Reference proteome</keyword>
<feature type="transmembrane region" description="Helical" evidence="1">
    <location>
        <begin position="114"/>
        <end position="131"/>
    </location>
</feature>
<sequence length="235" mass="24949">MAGFMVAAKRRTTDESAELARRVTARCSLDPETLMSLRPLTLFVTSFGGQAVILPILILVILILLVSGQRRAAFWWAFSVVLVLGLVLVAKIGFIPCGRYFPALDLRSPSGHAGASMAVYGGLAVLVARLARTRALGGLALLCGFGVSLAIAVTRIVLGAHTVSETVLGGAIGLIAPILLATRQDLFLRPVRLKWIWLLVAPVIVVALLRGVDLGAETAIEHVARQLNALLGVCR</sequence>
<gene>
    <name evidence="3" type="ORF">ACFPP9_04100</name>
</gene>
<evidence type="ECO:0000256" key="1">
    <source>
        <dbReference type="SAM" id="Phobius"/>
    </source>
</evidence>
<feature type="transmembrane region" description="Helical" evidence="1">
    <location>
        <begin position="73"/>
        <end position="94"/>
    </location>
</feature>
<keyword evidence="1" id="KW-1133">Transmembrane helix</keyword>
<dbReference type="Gene3D" id="1.20.144.10">
    <property type="entry name" value="Phosphatidic acid phosphatase type 2/haloperoxidase"/>
    <property type="match status" value="1"/>
</dbReference>
<feature type="transmembrane region" description="Helical" evidence="1">
    <location>
        <begin position="166"/>
        <end position="183"/>
    </location>
</feature>
<dbReference type="RefSeq" id="WP_266342960.1">
    <property type="nucleotide sequence ID" value="NZ_JAPKNH010000002.1"/>
</dbReference>
<dbReference type="SUPFAM" id="SSF48317">
    <property type="entry name" value="Acid phosphatase/Vanadium-dependent haloperoxidase"/>
    <property type="match status" value="1"/>
</dbReference>
<feature type="transmembrane region" description="Helical" evidence="1">
    <location>
        <begin position="138"/>
        <end position="160"/>
    </location>
</feature>
<feature type="transmembrane region" description="Helical" evidence="1">
    <location>
        <begin position="195"/>
        <end position="212"/>
    </location>
</feature>
<evidence type="ECO:0000313" key="4">
    <source>
        <dbReference type="Proteomes" id="UP001596150"/>
    </source>
</evidence>
<dbReference type="EMBL" id="JBHSML010000002">
    <property type="protein sequence ID" value="MFC5514944.1"/>
    <property type="molecule type" value="Genomic_DNA"/>
</dbReference>
<evidence type="ECO:0000259" key="2">
    <source>
        <dbReference type="Pfam" id="PF01569"/>
    </source>
</evidence>
<evidence type="ECO:0000313" key="3">
    <source>
        <dbReference type="EMBL" id="MFC5514944.1"/>
    </source>
</evidence>
<dbReference type="Proteomes" id="UP001596150">
    <property type="component" value="Unassembled WGS sequence"/>
</dbReference>
<feature type="domain" description="Phosphatidic acid phosphatase type 2/haloperoxidase" evidence="2">
    <location>
        <begin position="107"/>
        <end position="179"/>
    </location>
</feature>
<keyword evidence="1" id="KW-0472">Membrane</keyword>
<name>A0ABW0PX27_9HYPH</name>
<organism evidence="3 4">
    <name type="scientific">Kaistia terrae</name>
    <dbReference type="NCBI Taxonomy" id="537017"/>
    <lineage>
        <taxon>Bacteria</taxon>
        <taxon>Pseudomonadati</taxon>
        <taxon>Pseudomonadota</taxon>
        <taxon>Alphaproteobacteria</taxon>
        <taxon>Hyphomicrobiales</taxon>
        <taxon>Kaistiaceae</taxon>
        <taxon>Kaistia</taxon>
    </lineage>
</organism>
<dbReference type="InterPro" id="IPR036938">
    <property type="entry name" value="PAP2/HPO_sf"/>
</dbReference>
<feature type="transmembrane region" description="Helical" evidence="1">
    <location>
        <begin position="40"/>
        <end position="66"/>
    </location>
</feature>
<dbReference type="InterPro" id="IPR000326">
    <property type="entry name" value="PAP2/HPO"/>
</dbReference>
<keyword evidence="1" id="KW-0812">Transmembrane</keyword>
<dbReference type="Pfam" id="PF01569">
    <property type="entry name" value="PAP2"/>
    <property type="match status" value="1"/>
</dbReference>
<proteinExistence type="predicted"/>
<reference evidence="4" key="1">
    <citation type="journal article" date="2019" name="Int. J. Syst. Evol. Microbiol.">
        <title>The Global Catalogue of Microorganisms (GCM) 10K type strain sequencing project: providing services to taxonomists for standard genome sequencing and annotation.</title>
        <authorList>
            <consortium name="The Broad Institute Genomics Platform"/>
            <consortium name="The Broad Institute Genome Sequencing Center for Infectious Disease"/>
            <person name="Wu L."/>
            <person name="Ma J."/>
        </authorList>
    </citation>
    <scope>NUCLEOTIDE SEQUENCE [LARGE SCALE GENOMIC DNA]</scope>
    <source>
        <strain evidence="4">KACC 12633</strain>
    </source>
</reference>
<protein>
    <submittedName>
        <fullName evidence="3">Phosphatase PAP2 family protein</fullName>
    </submittedName>
</protein>
<accession>A0ABW0PX27</accession>
<comment type="caution">
    <text evidence="3">The sequence shown here is derived from an EMBL/GenBank/DDBJ whole genome shotgun (WGS) entry which is preliminary data.</text>
</comment>